<evidence type="ECO:0008006" key="5">
    <source>
        <dbReference type="Google" id="ProtNLM"/>
    </source>
</evidence>
<accession>A0ABQ4U608</accession>
<dbReference type="Proteomes" id="UP001055039">
    <property type="component" value="Unassembled WGS sequence"/>
</dbReference>
<dbReference type="Gene3D" id="3.20.20.370">
    <property type="entry name" value="Glycoside hydrolase/deacetylase"/>
    <property type="match status" value="1"/>
</dbReference>
<organism evidence="3 4">
    <name type="scientific">Methylorubrum aminovorans</name>
    <dbReference type="NCBI Taxonomy" id="269069"/>
    <lineage>
        <taxon>Bacteria</taxon>
        <taxon>Pseudomonadati</taxon>
        <taxon>Pseudomonadota</taxon>
        <taxon>Alphaproteobacteria</taxon>
        <taxon>Hyphomicrobiales</taxon>
        <taxon>Methylobacteriaceae</taxon>
        <taxon>Methylorubrum</taxon>
    </lineage>
</organism>
<name>A0ABQ4U608_9HYPH</name>
<keyword evidence="2" id="KW-1133">Transmembrane helix</keyword>
<dbReference type="EMBL" id="BPRC01000001">
    <property type="protein sequence ID" value="GJE62875.1"/>
    <property type="molecule type" value="Genomic_DNA"/>
</dbReference>
<dbReference type="PANTHER" id="PTHR30105">
    <property type="entry name" value="UNCHARACTERIZED YIBQ-RELATED"/>
    <property type="match status" value="1"/>
</dbReference>
<gene>
    <name evidence="3" type="ORF">LNAOJCKE_0064</name>
</gene>
<dbReference type="Pfam" id="PF04748">
    <property type="entry name" value="Polysacc_deac_2"/>
    <property type="match status" value="1"/>
</dbReference>
<dbReference type="CDD" id="cd10936">
    <property type="entry name" value="CE4_DAC2"/>
    <property type="match status" value="1"/>
</dbReference>
<sequence length="432" mass="44390">MTARNTGQTGIAGRFSLKAGSGRPIYAKEAGRRVSDAADDILTKPLGVADKAARPRFALPPSAGMAAGAGVLALVLLAGGIALTGDPRGGEPRAQAQIEIREAPASRVTDVAPPAPKGPAQSASEVEQASGVTVFRPDGSTAPDAPVIIRVPNASQVKLAPAPDPRLTERGRHGPLPRLGEGRLRPLDIYARPDEPGSGPRIAVLVSGLGIGENATLGAIARLPAAVSLALSPYGGDLEKTATRAREAGHEILLQLPMEPFDYPDSDPGPQTLLATARPGENLDRAAWAMSRFPGFIGAVNFMGGKLMSEPGALEPVLKDLSARGLGFVDDGAATGSQAAGVAAKTKLPTARAEVVIDAVARPDAIDAELARLETLARQKGLVLASAGASPLTIDRLSRWSRDLEARGIRLVPISAILRRPGGVAKLSSAAP</sequence>
<dbReference type="InterPro" id="IPR006837">
    <property type="entry name" value="Divergent_DAC"/>
</dbReference>
<dbReference type="SUPFAM" id="SSF88713">
    <property type="entry name" value="Glycoside hydrolase/deacetylase"/>
    <property type="match status" value="1"/>
</dbReference>
<feature type="transmembrane region" description="Helical" evidence="2">
    <location>
        <begin position="63"/>
        <end position="83"/>
    </location>
</feature>
<evidence type="ECO:0000256" key="1">
    <source>
        <dbReference type="SAM" id="MobiDB-lite"/>
    </source>
</evidence>
<reference evidence="3" key="2">
    <citation type="submission" date="2021-08" db="EMBL/GenBank/DDBJ databases">
        <authorList>
            <person name="Tani A."/>
            <person name="Ola A."/>
            <person name="Ogura Y."/>
            <person name="Katsura K."/>
            <person name="Hayashi T."/>
        </authorList>
    </citation>
    <scope>NUCLEOTIDE SEQUENCE</scope>
    <source>
        <strain evidence="3">NBRC 15686</strain>
    </source>
</reference>
<evidence type="ECO:0000256" key="2">
    <source>
        <dbReference type="SAM" id="Phobius"/>
    </source>
</evidence>
<reference evidence="3" key="1">
    <citation type="journal article" date="2021" name="Front. Microbiol.">
        <title>Comprehensive Comparative Genomics and Phenotyping of Methylobacterium Species.</title>
        <authorList>
            <person name="Alessa O."/>
            <person name="Ogura Y."/>
            <person name="Fujitani Y."/>
            <person name="Takami H."/>
            <person name="Hayashi T."/>
            <person name="Sahin N."/>
            <person name="Tani A."/>
        </authorList>
    </citation>
    <scope>NUCLEOTIDE SEQUENCE</scope>
    <source>
        <strain evidence="3">NBRC 15686</strain>
    </source>
</reference>
<evidence type="ECO:0000313" key="4">
    <source>
        <dbReference type="Proteomes" id="UP001055039"/>
    </source>
</evidence>
<feature type="region of interest" description="Disordered" evidence="1">
    <location>
        <begin position="159"/>
        <end position="181"/>
    </location>
</feature>
<comment type="caution">
    <text evidence="3">The sequence shown here is derived from an EMBL/GenBank/DDBJ whole genome shotgun (WGS) entry which is preliminary data.</text>
</comment>
<keyword evidence="4" id="KW-1185">Reference proteome</keyword>
<dbReference type="PANTHER" id="PTHR30105:SF2">
    <property type="entry name" value="DIVERGENT POLYSACCHARIDE DEACETYLASE SUPERFAMILY"/>
    <property type="match status" value="1"/>
</dbReference>
<dbReference type="InterPro" id="IPR011330">
    <property type="entry name" value="Glyco_hydro/deAcase_b/a-brl"/>
</dbReference>
<keyword evidence="2" id="KW-0812">Transmembrane</keyword>
<feature type="region of interest" description="Disordered" evidence="1">
    <location>
        <begin position="105"/>
        <end position="127"/>
    </location>
</feature>
<protein>
    <recommendedName>
        <fullName evidence="5">Divergent polysaccharide deacetylase family protein</fullName>
    </recommendedName>
</protein>
<proteinExistence type="predicted"/>
<keyword evidence="2" id="KW-0472">Membrane</keyword>
<evidence type="ECO:0000313" key="3">
    <source>
        <dbReference type="EMBL" id="GJE62875.1"/>
    </source>
</evidence>